<evidence type="ECO:0000256" key="1">
    <source>
        <dbReference type="SAM" id="Phobius"/>
    </source>
</evidence>
<dbReference type="InterPro" id="IPR043712">
    <property type="entry name" value="DUF5652"/>
</dbReference>
<sequence>MSAGFGGYEWVLWALAVAVPLLIIFVAWSLIWKGLALWHAARRGQYGWFIILLVVNTLGILEIIYLFFVAKLTFKELFSKHDHRV</sequence>
<accession>A0A1F4XYN9</accession>
<protein>
    <recommendedName>
        <fullName evidence="2">DUF5652 domain-containing protein</fullName>
    </recommendedName>
</protein>
<evidence type="ECO:0000313" key="3">
    <source>
        <dbReference type="EMBL" id="OGC86203.1"/>
    </source>
</evidence>
<dbReference type="EMBL" id="MEWZ01000029">
    <property type="protein sequence ID" value="OGC86203.1"/>
    <property type="molecule type" value="Genomic_DNA"/>
</dbReference>
<feature type="transmembrane region" description="Helical" evidence="1">
    <location>
        <begin position="47"/>
        <end position="68"/>
    </location>
</feature>
<evidence type="ECO:0000313" key="4">
    <source>
        <dbReference type="Proteomes" id="UP000178585"/>
    </source>
</evidence>
<feature type="domain" description="DUF5652" evidence="2">
    <location>
        <begin position="17"/>
        <end position="71"/>
    </location>
</feature>
<dbReference type="Pfam" id="PF18893">
    <property type="entry name" value="DUF5652"/>
    <property type="match status" value="1"/>
</dbReference>
<keyword evidence="1" id="KW-0812">Transmembrane</keyword>
<name>A0A1F4XYN9_9BACT</name>
<dbReference type="STRING" id="1797245.A2949_02760"/>
<comment type="caution">
    <text evidence="3">The sequence shown here is derived from an EMBL/GenBank/DDBJ whole genome shotgun (WGS) entry which is preliminary data.</text>
</comment>
<gene>
    <name evidence="3" type="ORF">A2949_02760</name>
</gene>
<proteinExistence type="predicted"/>
<dbReference type="Proteomes" id="UP000178585">
    <property type="component" value="Unassembled WGS sequence"/>
</dbReference>
<organism evidence="3 4">
    <name type="scientific">Candidatus Adlerbacteria bacterium RIFCSPLOWO2_01_FULL_54_21b</name>
    <dbReference type="NCBI Taxonomy" id="1797245"/>
    <lineage>
        <taxon>Bacteria</taxon>
        <taxon>Candidatus Adleribacteriota</taxon>
    </lineage>
</organism>
<feature type="transmembrane region" description="Helical" evidence="1">
    <location>
        <begin position="12"/>
        <end position="35"/>
    </location>
</feature>
<keyword evidence="1" id="KW-0472">Membrane</keyword>
<keyword evidence="1" id="KW-1133">Transmembrane helix</keyword>
<evidence type="ECO:0000259" key="2">
    <source>
        <dbReference type="Pfam" id="PF18893"/>
    </source>
</evidence>
<reference evidence="3 4" key="1">
    <citation type="journal article" date="2016" name="Nat. Commun.">
        <title>Thousands of microbial genomes shed light on interconnected biogeochemical processes in an aquifer system.</title>
        <authorList>
            <person name="Anantharaman K."/>
            <person name="Brown C.T."/>
            <person name="Hug L.A."/>
            <person name="Sharon I."/>
            <person name="Castelle C.J."/>
            <person name="Probst A.J."/>
            <person name="Thomas B.C."/>
            <person name="Singh A."/>
            <person name="Wilkins M.J."/>
            <person name="Karaoz U."/>
            <person name="Brodie E.L."/>
            <person name="Williams K.H."/>
            <person name="Hubbard S.S."/>
            <person name="Banfield J.F."/>
        </authorList>
    </citation>
    <scope>NUCLEOTIDE SEQUENCE [LARGE SCALE GENOMIC DNA]</scope>
</reference>
<dbReference type="AlphaFoldDB" id="A0A1F4XYN9"/>